<dbReference type="PANTHER" id="PTHR34068">
    <property type="entry name" value="UPF0145 PROTEIN YBJQ"/>
    <property type="match status" value="1"/>
</dbReference>
<organism evidence="3 4">
    <name type="scientific">Blastopirellula marina DSM 3645</name>
    <dbReference type="NCBI Taxonomy" id="314230"/>
    <lineage>
        <taxon>Bacteria</taxon>
        <taxon>Pseudomonadati</taxon>
        <taxon>Planctomycetota</taxon>
        <taxon>Planctomycetia</taxon>
        <taxon>Pirellulales</taxon>
        <taxon>Pirellulaceae</taxon>
        <taxon>Blastopirellula</taxon>
    </lineage>
</organism>
<dbReference type="HOGENOM" id="CLU_117144_1_1_0"/>
<evidence type="ECO:0000256" key="1">
    <source>
        <dbReference type="ARBA" id="ARBA00010751"/>
    </source>
</evidence>
<evidence type="ECO:0000313" key="3">
    <source>
        <dbReference type="EMBL" id="EAQ77809.1"/>
    </source>
</evidence>
<dbReference type="RefSeq" id="WP_002654774.1">
    <property type="nucleotide sequence ID" value="NZ_CH672377.1"/>
</dbReference>
<dbReference type="eggNOG" id="COG0393">
    <property type="taxonomic scope" value="Bacteria"/>
</dbReference>
<evidence type="ECO:0000256" key="2">
    <source>
        <dbReference type="HAMAP-Rule" id="MF_00338"/>
    </source>
</evidence>
<sequence>MIVTTGNEIAGYQIIEYRGVIRGIVVRSTGIARGLVGGIRSIGGGNIPEYADVCEEARRHAYELMLQHAREAGADAIIGMRYDATEFMQGATEVLAYGTAVKIQPVHF</sequence>
<dbReference type="PANTHER" id="PTHR34068:SF2">
    <property type="entry name" value="UPF0145 PROTEIN SCO3412"/>
    <property type="match status" value="1"/>
</dbReference>
<reference evidence="3 4" key="1">
    <citation type="submission" date="2006-02" db="EMBL/GenBank/DDBJ databases">
        <authorList>
            <person name="Amann R."/>
            <person name="Ferriera S."/>
            <person name="Johnson J."/>
            <person name="Kravitz S."/>
            <person name="Halpern A."/>
            <person name="Remington K."/>
            <person name="Beeson K."/>
            <person name="Tran B."/>
            <person name="Rogers Y.-H."/>
            <person name="Friedman R."/>
            <person name="Venter J.C."/>
        </authorList>
    </citation>
    <scope>NUCLEOTIDE SEQUENCE [LARGE SCALE GENOMIC DNA]</scope>
    <source>
        <strain evidence="3 4">DSM 3645</strain>
    </source>
</reference>
<dbReference type="InterPro" id="IPR002765">
    <property type="entry name" value="UPF0145_YbjQ-like"/>
</dbReference>
<dbReference type="SUPFAM" id="SSF117782">
    <property type="entry name" value="YbjQ-like"/>
    <property type="match status" value="1"/>
</dbReference>
<dbReference type="Gene3D" id="3.30.110.70">
    <property type="entry name" value="Hypothetical protein apc22750. Chain B"/>
    <property type="match status" value="1"/>
</dbReference>
<comment type="caution">
    <text evidence="3">The sequence shown here is derived from an EMBL/GenBank/DDBJ whole genome shotgun (WGS) entry which is preliminary data.</text>
</comment>
<dbReference type="STRING" id="314230.DSM3645_05894"/>
<dbReference type="OrthoDB" id="9796448at2"/>
<dbReference type="AlphaFoldDB" id="A4A028"/>
<gene>
    <name evidence="3" type="ORF">DSM3645_05894</name>
</gene>
<comment type="similarity">
    <text evidence="1 2">Belongs to the UPF0145 family.</text>
</comment>
<proteinExistence type="inferred from homology"/>
<protein>
    <recommendedName>
        <fullName evidence="2">UPF0145 protein DSM3645_05894</fullName>
    </recommendedName>
</protein>
<dbReference type="InterPro" id="IPR035439">
    <property type="entry name" value="UPF0145_dom_sf"/>
</dbReference>
<evidence type="ECO:0000313" key="4">
    <source>
        <dbReference type="Proteomes" id="UP000004358"/>
    </source>
</evidence>
<dbReference type="HAMAP" id="MF_00338">
    <property type="entry name" value="UPF0145"/>
    <property type="match status" value="1"/>
</dbReference>
<accession>A4A028</accession>
<dbReference type="EMBL" id="AANZ01000027">
    <property type="protein sequence ID" value="EAQ77809.1"/>
    <property type="molecule type" value="Genomic_DNA"/>
</dbReference>
<dbReference type="Pfam" id="PF01906">
    <property type="entry name" value="YbjQ_1"/>
    <property type="match status" value="1"/>
</dbReference>
<dbReference type="Proteomes" id="UP000004358">
    <property type="component" value="Unassembled WGS sequence"/>
</dbReference>
<name>A4A028_9BACT</name>